<proteinExistence type="predicted"/>
<dbReference type="EMBL" id="QRBI01000131">
    <property type="protein sequence ID" value="RMC03096.1"/>
    <property type="molecule type" value="Genomic_DNA"/>
</dbReference>
<feature type="compositionally biased region" description="Polar residues" evidence="1">
    <location>
        <begin position="1"/>
        <end position="10"/>
    </location>
</feature>
<feature type="region of interest" description="Disordered" evidence="1">
    <location>
        <begin position="1"/>
        <end position="47"/>
    </location>
</feature>
<gene>
    <name evidence="2" type="ORF">DUI87_20289</name>
</gene>
<dbReference type="STRING" id="333673.A0A3M0JQ43"/>
<name>A0A3M0JQ43_HIRRU</name>
<evidence type="ECO:0000313" key="3">
    <source>
        <dbReference type="Proteomes" id="UP000269221"/>
    </source>
</evidence>
<sequence>MPDPQATQWSRADPTATGLPLPSLSSTEREQRNGSEQRNGPKGLKHPDYQNFTIPWMCHIHGYDQENHNVKFDLTVEAEINIYLFQNDKAHLLYHYQVEHHRSGQVKTWPIVVEYGNCDKLKLKPWPIVVDWH</sequence>
<evidence type="ECO:0000256" key="1">
    <source>
        <dbReference type="SAM" id="MobiDB-lite"/>
    </source>
</evidence>
<accession>A0A3M0JQ43</accession>
<dbReference type="AlphaFoldDB" id="A0A3M0JQ43"/>
<evidence type="ECO:0000313" key="2">
    <source>
        <dbReference type="EMBL" id="RMC03096.1"/>
    </source>
</evidence>
<reference evidence="2 3" key="1">
    <citation type="submission" date="2018-07" db="EMBL/GenBank/DDBJ databases">
        <title>A high quality draft genome assembly of the barn swallow (H. rustica rustica).</title>
        <authorList>
            <person name="Formenti G."/>
            <person name="Chiara M."/>
            <person name="Poveda L."/>
            <person name="Francoijs K.-J."/>
            <person name="Bonisoli-Alquati A."/>
            <person name="Canova L."/>
            <person name="Gianfranceschi L."/>
            <person name="Horner D.S."/>
            <person name="Saino N."/>
        </authorList>
    </citation>
    <scope>NUCLEOTIDE SEQUENCE [LARGE SCALE GENOMIC DNA]</scope>
    <source>
        <strain evidence="2">Chelidonia</strain>
        <tissue evidence="2">Blood</tissue>
    </source>
</reference>
<protein>
    <submittedName>
        <fullName evidence="2">Uncharacterized protein</fullName>
    </submittedName>
</protein>
<comment type="caution">
    <text evidence="2">The sequence shown here is derived from an EMBL/GenBank/DDBJ whole genome shotgun (WGS) entry which is preliminary data.</text>
</comment>
<keyword evidence="3" id="KW-1185">Reference proteome</keyword>
<dbReference type="Proteomes" id="UP000269221">
    <property type="component" value="Unassembled WGS sequence"/>
</dbReference>
<organism evidence="2 3">
    <name type="scientific">Hirundo rustica rustica</name>
    <dbReference type="NCBI Taxonomy" id="333673"/>
    <lineage>
        <taxon>Eukaryota</taxon>
        <taxon>Metazoa</taxon>
        <taxon>Chordata</taxon>
        <taxon>Craniata</taxon>
        <taxon>Vertebrata</taxon>
        <taxon>Euteleostomi</taxon>
        <taxon>Archelosauria</taxon>
        <taxon>Archosauria</taxon>
        <taxon>Dinosauria</taxon>
        <taxon>Saurischia</taxon>
        <taxon>Theropoda</taxon>
        <taxon>Coelurosauria</taxon>
        <taxon>Aves</taxon>
        <taxon>Neognathae</taxon>
        <taxon>Neoaves</taxon>
        <taxon>Telluraves</taxon>
        <taxon>Australaves</taxon>
        <taxon>Passeriformes</taxon>
        <taxon>Sylvioidea</taxon>
        <taxon>Hirundinidae</taxon>
        <taxon>Hirundo</taxon>
    </lineage>
</organism>